<evidence type="ECO:0000313" key="4">
    <source>
        <dbReference type="EMBL" id="EXI69660.1"/>
    </source>
</evidence>
<proteinExistence type="predicted"/>
<dbReference type="EMBL" id="JFAX01000001">
    <property type="protein sequence ID" value="EXI69660.1"/>
    <property type="molecule type" value="Genomic_DNA"/>
</dbReference>
<dbReference type="GO" id="GO:0009307">
    <property type="term" value="P:DNA restriction-modification system"/>
    <property type="evidence" value="ECO:0007669"/>
    <property type="project" value="UniProtKB-KW"/>
</dbReference>
<accession>A0A011NYF3</accession>
<evidence type="ECO:0000256" key="3">
    <source>
        <dbReference type="SAM" id="Coils"/>
    </source>
</evidence>
<dbReference type="InterPro" id="IPR044946">
    <property type="entry name" value="Restrct_endonuc_typeI_TRD_sf"/>
</dbReference>
<dbReference type="PANTHER" id="PTHR43140">
    <property type="entry name" value="TYPE-1 RESTRICTION ENZYME ECOKI SPECIFICITY PROTEIN"/>
    <property type="match status" value="1"/>
</dbReference>
<gene>
    <name evidence="4" type="primary">hsdS_2</name>
    <name evidence="4" type="ORF">AW08_00153</name>
</gene>
<evidence type="ECO:0000256" key="2">
    <source>
        <dbReference type="ARBA" id="ARBA00023125"/>
    </source>
</evidence>
<sequence length="402" mass="44382">MKREARLGDVVVSMKNGLYKPASEYADDGTPCLRMYNIDAGSIVWRDIKRMHVSAAELDEYGLREGDLLVNRVNSRELVGKAAFIPSSLEPSVFESKNIRVRLDASKAVPKFINYQLLAGSRRHFAGHAQQVVGMASISQKQLADFPIILADLDEQCCIVAELEKQFSRLDEAVANLKRVKANLDRYVGATLGEAFSGKWAGTEADWQSVPLREVADVQLGQQRAPVHAADANPIPYVRAANVSWQGLDLSDVKSMGFPNAARYRLAYGDILLAEASGSANEVGKPAIWRDEIPGACYQKTLIRVRCQPDRLNFEFAYYFFLHAALSGQFARLAPGVGILHLTAERMLVWPTVAPTLRIQAVVVAEVDRRLSIVREVEAEVDANLMRAQALRQAVLAKAFAA</sequence>
<keyword evidence="3" id="KW-0175">Coiled coil</keyword>
<keyword evidence="2" id="KW-0238">DNA-binding</keyword>
<dbReference type="Proteomes" id="UP000020218">
    <property type="component" value="Unassembled WGS sequence"/>
</dbReference>
<dbReference type="AlphaFoldDB" id="A0A011NYF3"/>
<keyword evidence="1" id="KW-0680">Restriction system</keyword>
<comment type="caution">
    <text evidence="4">The sequence shown here is derived from an EMBL/GenBank/DDBJ whole genome shotgun (WGS) entry which is preliminary data.</text>
</comment>
<dbReference type="PATRIC" id="fig|1454001.3.peg.335"/>
<dbReference type="GO" id="GO:0003677">
    <property type="term" value="F:DNA binding"/>
    <property type="evidence" value="ECO:0007669"/>
    <property type="project" value="UniProtKB-KW"/>
</dbReference>
<organism evidence="4 5">
    <name type="scientific">Candidatus Accumulibacter adjunctus</name>
    <dbReference type="NCBI Taxonomy" id="1454001"/>
    <lineage>
        <taxon>Bacteria</taxon>
        <taxon>Pseudomonadati</taxon>
        <taxon>Pseudomonadota</taxon>
        <taxon>Betaproteobacteria</taxon>
        <taxon>Candidatus Accumulibacter</taxon>
    </lineage>
</organism>
<keyword evidence="5" id="KW-1185">Reference proteome</keyword>
<evidence type="ECO:0000256" key="1">
    <source>
        <dbReference type="ARBA" id="ARBA00022747"/>
    </source>
</evidence>
<reference evidence="4" key="1">
    <citation type="submission" date="2014-02" db="EMBL/GenBank/DDBJ databases">
        <title>Expanding our view of genomic diversity in Candidatus Accumulibacter clades.</title>
        <authorList>
            <person name="Skennerton C.T."/>
            <person name="Barr J.J."/>
            <person name="Slater F.R."/>
            <person name="Bond P.L."/>
            <person name="Tyson G.W."/>
        </authorList>
    </citation>
    <scope>NUCLEOTIDE SEQUENCE [LARGE SCALE GENOMIC DNA]</scope>
</reference>
<dbReference type="STRING" id="1454001.AW08_00153"/>
<feature type="coiled-coil region" evidence="3">
    <location>
        <begin position="160"/>
        <end position="190"/>
    </location>
</feature>
<dbReference type="PANTHER" id="PTHR43140:SF1">
    <property type="entry name" value="TYPE I RESTRICTION ENZYME ECOKI SPECIFICITY SUBUNIT"/>
    <property type="match status" value="1"/>
</dbReference>
<dbReference type="InterPro" id="IPR051212">
    <property type="entry name" value="Type-I_RE_S_subunit"/>
</dbReference>
<protein>
    <submittedName>
        <fullName evidence="4">Type I restriction enzyme EcoKI specificity protein</fullName>
    </submittedName>
</protein>
<dbReference type="SUPFAM" id="SSF116734">
    <property type="entry name" value="DNA methylase specificity domain"/>
    <property type="match status" value="2"/>
</dbReference>
<name>A0A011NYF3_9PROT</name>
<dbReference type="CDD" id="cd17517">
    <property type="entry name" value="RMtype1_S_EcoKI_StySPI-TRD2-CR2_like"/>
    <property type="match status" value="1"/>
</dbReference>
<dbReference type="Gene3D" id="3.90.220.20">
    <property type="entry name" value="DNA methylase specificity domains"/>
    <property type="match status" value="2"/>
</dbReference>
<evidence type="ECO:0000313" key="5">
    <source>
        <dbReference type="Proteomes" id="UP000020218"/>
    </source>
</evidence>